<dbReference type="OrthoDB" id="4177994at2759"/>
<evidence type="ECO:0000313" key="3">
    <source>
        <dbReference type="Proteomes" id="UP000800200"/>
    </source>
</evidence>
<sequence>MTLPAIWELLNSLQKSIFHDSSFKLPTCPNFCSRYPRFLQFEPQPGPIIIKINCIRHEDLSGATLGYDFKGSVSCYKCGHIRIIHDYVRDIDENRIYGNHQYIACSIDNALKGGECLFTYRMGDETIIGEEVKDKLVELIKQGRQGWGSVPVYPATTSTRHQDM</sequence>
<dbReference type="AlphaFoldDB" id="A0A6A6DPB5"/>
<evidence type="ECO:0000259" key="1">
    <source>
        <dbReference type="Pfam" id="PF09044"/>
    </source>
</evidence>
<name>A0A6A6DPB5_9PEZI</name>
<accession>A0A6A6DPB5</accession>
<gene>
    <name evidence="2" type="ORF">K469DRAFT_793265</name>
</gene>
<organism evidence="2 3">
    <name type="scientific">Zopfia rhizophila CBS 207.26</name>
    <dbReference type="NCBI Taxonomy" id="1314779"/>
    <lineage>
        <taxon>Eukaryota</taxon>
        <taxon>Fungi</taxon>
        <taxon>Dikarya</taxon>
        <taxon>Ascomycota</taxon>
        <taxon>Pezizomycotina</taxon>
        <taxon>Dothideomycetes</taxon>
        <taxon>Dothideomycetes incertae sedis</taxon>
        <taxon>Zopfiaceae</taxon>
        <taxon>Zopfia</taxon>
    </lineage>
</organism>
<dbReference type="Pfam" id="PF09044">
    <property type="entry name" value="Kp4"/>
    <property type="match status" value="1"/>
</dbReference>
<evidence type="ECO:0000313" key="2">
    <source>
        <dbReference type="EMBL" id="KAF2180865.1"/>
    </source>
</evidence>
<keyword evidence="3" id="KW-1185">Reference proteome</keyword>
<dbReference type="Proteomes" id="UP000800200">
    <property type="component" value="Unassembled WGS sequence"/>
</dbReference>
<dbReference type="EMBL" id="ML994655">
    <property type="protein sequence ID" value="KAF2180865.1"/>
    <property type="molecule type" value="Genomic_DNA"/>
</dbReference>
<feature type="domain" description="Killer toxin Kp4" evidence="1">
    <location>
        <begin position="62"/>
        <end position="156"/>
    </location>
</feature>
<reference evidence="2" key="1">
    <citation type="journal article" date="2020" name="Stud. Mycol.">
        <title>101 Dothideomycetes genomes: a test case for predicting lifestyles and emergence of pathogens.</title>
        <authorList>
            <person name="Haridas S."/>
            <person name="Albert R."/>
            <person name="Binder M."/>
            <person name="Bloem J."/>
            <person name="Labutti K."/>
            <person name="Salamov A."/>
            <person name="Andreopoulos B."/>
            <person name="Baker S."/>
            <person name="Barry K."/>
            <person name="Bills G."/>
            <person name="Bluhm B."/>
            <person name="Cannon C."/>
            <person name="Castanera R."/>
            <person name="Culley D."/>
            <person name="Daum C."/>
            <person name="Ezra D."/>
            <person name="Gonzalez J."/>
            <person name="Henrissat B."/>
            <person name="Kuo A."/>
            <person name="Liang C."/>
            <person name="Lipzen A."/>
            <person name="Lutzoni F."/>
            <person name="Magnuson J."/>
            <person name="Mondo S."/>
            <person name="Nolan M."/>
            <person name="Ohm R."/>
            <person name="Pangilinan J."/>
            <person name="Park H.-J."/>
            <person name="Ramirez L."/>
            <person name="Alfaro M."/>
            <person name="Sun H."/>
            <person name="Tritt A."/>
            <person name="Yoshinaga Y."/>
            <person name="Zwiers L.-H."/>
            <person name="Turgeon B."/>
            <person name="Goodwin S."/>
            <person name="Spatafora J."/>
            <person name="Crous P."/>
            <person name="Grigoriev I."/>
        </authorList>
    </citation>
    <scope>NUCLEOTIDE SEQUENCE</scope>
    <source>
        <strain evidence="2">CBS 207.26</strain>
    </source>
</reference>
<dbReference type="GO" id="GO:0005576">
    <property type="term" value="C:extracellular region"/>
    <property type="evidence" value="ECO:0007669"/>
    <property type="project" value="InterPro"/>
</dbReference>
<dbReference type="InterPro" id="IPR015131">
    <property type="entry name" value="Killer_tox_Kp4"/>
</dbReference>
<proteinExistence type="predicted"/>
<protein>
    <recommendedName>
        <fullName evidence="1">Killer toxin Kp4 domain-containing protein</fullName>
    </recommendedName>
</protein>
<dbReference type="Gene3D" id="3.30.430.10">
    <property type="entry name" value="Killer Toxin P4, subunit A"/>
    <property type="match status" value="1"/>
</dbReference>